<accession>A0A0C2JCQ8</accession>
<sequence length="109" mass="12098">MAATDSPFAGARREPRIWVGSVSRRELHTMIARGRTGTVAAHTRLADLGLDSAGVRELLADVERRWPHLAPLPHQAVADRAATVSELVDCLVRLDFSTLDLWRTDTWLT</sequence>
<dbReference type="SUPFAM" id="SSF47336">
    <property type="entry name" value="ACP-like"/>
    <property type="match status" value="1"/>
</dbReference>
<dbReference type="InterPro" id="IPR036736">
    <property type="entry name" value="ACP-like_sf"/>
</dbReference>
<keyword evidence="2" id="KW-1185">Reference proteome</keyword>
<comment type="caution">
    <text evidence="1">The sequence shown here is derived from an EMBL/GenBank/DDBJ whole genome shotgun (WGS) entry which is preliminary data.</text>
</comment>
<evidence type="ECO:0008006" key="3">
    <source>
        <dbReference type="Google" id="ProtNLM"/>
    </source>
</evidence>
<proteinExistence type="predicted"/>
<dbReference type="AlphaFoldDB" id="A0A0C2JCQ8"/>
<gene>
    <name evidence="1" type="ORF">LP52_08755</name>
</gene>
<dbReference type="EMBL" id="JROO01000014">
    <property type="protein sequence ID" value="KIH99206.1"/>
    <property type="molecule type" value="Genomic_DNA"/>
</dbReference>
<organism evidence="1 2">
    <name type="scientific">Streptomonospora alba</name>
    <dbReference type="NCBI Taxonomy" id="183763"/>
    <lineage>
        <taxon>Bacteria</taxon>
        <taxon>Bacillati</taxon>
        <taxon>Actinomycetota</taxon>
        <taxon>Actinomycetes</taxon>
        <taxon>Streptosporangiales</taxon>
        <taxon>Nocardiopsidaceae</taxon>
        <taxon>Streptomonospora</taxon>
    </lineage>
</organism>
<evidence type="ECO:0000313" key="2">
    <source>
        <dbReference type="Proteomes" id="UP000031675"/>
    </source>
</evidence>
<evidence type="ECO:0000313" key="1">
    <source>
        <dbReference type="EMBL" id="KIH99206.1"/>
    </source>
</evidence>
<dbReference type="Gene3D" id="1.10.1200.10">
    <property type="entry name" value="ACP-like"/>
    <property type="match status" value="1"/>
</dbReference>
<dbReference type="STRING" id="183763.LP52_08755"/>
<reference evidence="2" key="1">
    <citation type="journal article" date="2015" name="Chem. Biol.">
        <title>Structure, bioactivity, and resistance mechanism of streptomonomicin, an unusual lasso Peptide from an understudied halophilic actinomycete.</title>
        <authorList>
            <person name="Metelev M."/>
            <person name="Tietz J.I."/>
            <person name="Melby J.O."/>
            <person name="Blair P.M."/>
            <person name="Zhu L."/>
            <person name="Livnat I."/>
            <person name="Severinov K."/>
            <person name="Mitchell D.A."/>
        </authorList>
    </citation>
    <scope>NUCLEOTIDE SEQUENCE [LARGE SCALE GENOMIC DNA]</scope>
    <source>
        <strain evidence="2">YIM 90003</strain>
    </source>
</reference>
<dbReference type="RefSeq" id="WP_040272305.1">
    <property type="nucleotide sequence ID" value="NZ_JROO01000014.1"/>
</dbReference>
<dbReference type="Proteomes" id="UP000031675">
    <property type="component" value="Unassembled WGS sequence"/>
</dbReference>
<protein>
    <recommendedName>
        <fullName evidence="3">Carrier domain-containing protein</fullName>
    </recommendedName>
</protein>
<name>A0A0C2JCQ8_9ACTN</name>
<dbReference type="OrthoDB" id="3180470at2"/>